<dbReference type="AlphaFoldDB" id="A0A7C4RQ75"/>
<evidence type="ECO:0000313" key="2">
    <source>
        <dbReference type="EMBL" id="HGU31971.1"/>
    </source>
</evidence>
<accession>A0A7C4RQ75</accession>
<keyword evidence="1" id="KW-0472">Membrane</keyword>
<sequence>MGNRASSAGKTVFRLRSNVLCIFLLLGWGLTSAFSGTITIETQTEATLTDADLATRVVLINQGDETARSITCEVTFQGKTEKPPLIEALPPKTPISLKTTHALIERKPGQYPLIVRVQFHDTNQYPFTALSALIVNAYVHASNDLAIEAKDIAFDRKGDLTFRIKNLAEEDRSLSYWVLVPRELSVGAGEGRLSLEKRSEQTVVVRLENFAALYGAAYPVYAFFEYDTPEAHHCQMASTTVQIVMEPSWFQKTRLYWGIAALLVLAVTLYRFLVRGKPGKP</sequence>
<proteinExistence type="predicted"/>
<reference evidence="2" key="1">
    <citation type="journal article" date="2020" name="mSystems">
        <title>Genome- and Community-Level Interaction Insights into Carbon Utilization and Element Cycling Functions of Hydrothermarchaeota in Hydrothermal Sediment.</title>
        <authorList>
            <person name="Zhou Z."/>
            <person name="Liu Y."/>
            <person name="Xu W."/>
            <person name="Pan J."/>
            <person name="Luo Z.H."/>
            <person name="Li M."/>
        </authorList>
    </citation>
    <scope>NUCLEOTIDE SEQUENCE [LARGE SCALE GENOMIC DNA]</scope>
    <source>
        <strain evidence="2">SpSt-477</strain>
    </source>
</reference>
<comment type="caution">
    <text evidence="2">The sequence shown here is derived from an EMBL/GenBank/DDBJ whole genome shotgun (WGS) entry which is preliminary data.</text>
</comment>
<feature type="transmembrane region" description="Helical" evidence="1">
    <location>
        <begin position="255"/>
        <end position="274"/>
    </location>
</feature>
<name>A0A7C4RQ75_9BACT</name>
<gene>
    <name evidence="2" type="ORF">ENS29_03840</name>
</gene>
<keyword evidence="1" id="KW-1133">Transmembrane helix</keyword>
<protein>
    <submittedName>
        <fullName evidence="2">Uncharacterized protein</fullName>
    </submittedName>
</protein>
<organism evidence="2">
    <name type="scientific">Desulfatirhabdium butyrativorans</name>
    <dbReference type="NCBI Taxonomy" id="340467"/>
    <lineage>
        <taxon>Bacteria</taxon>
        <taxon>Pseudomonadati</taxon>
        <taxon>Thermodesulfobacteriota</taxon>
        <taxon>Desulfobacteria</taxon>
        <taxon>Desulfobacterales</taxon>
        <taxon>Desulfatirhabdiaceae</taxon>
        <taxon>Desulfatirhabdium</taxon>
    </lineage>
</organism>
<keyword evidence="1" id="KW-0812">Transmembrane</keyword>
<dbReference type="EMBL" id="DSUH01000082">
    <property type="protein sequence ID" value="HGU31971.1"/>
    <property type="molecule type" value="Genomic_DNA"/>
</dbReference>
<evidence type="ECO:0000256" key="1">
    <source>
        <dbReference type="SAM" id="Phobius"/>
    </source>
</evidence>